<proteinExistence type="predicted"/>
<name>A0ABV2HXE8_9HYPH</name>
<feature type="compositionally biased region" description="Polar residues" evidence="1">
    <location>
        <begin position="1"/>
        <end position="16"/>
    </location>
</feature>
<dbReference type="EMBL" id="JBEPLM010000009">
    <property type="protein sequence ID" value="MET3595294.1"/>
    <property type="molecule type" value="Genomic_DNA"/>
</dbReference>
<comment type="caution">
    <text evidence="2">The sequence shown here is derived from an EMBL/GenBank/DDBJ whole genome shotgun (WGS) entry which is preliminary data.</text>
</comment>
<evidence type="ECO:0000313" key="2">
    <source>
        <dbReference type="EMBL" id="MET3595294.1"/>
    </source>
</evidence>
<evidence type="ECO:0000313" key="3">
    <source>
        <dbReference type="Proteomes" id="UP001549036"/>
    </source>
</evidence>
<accession>A0ABV2HXE8</accession>
<sequence>MSESILVSGGRQSSLQAGPPLTMPATTQGRRFSSPEVFLEIGNHLKSGGGQKNEFYGIYIQKKIDWRRTIPGKPSWLHRVAGATAALVI</sequence>
<protein>
    <submittedName>
        <fullName evidence="2">Uncharacterized protein</fullName>
    </submittedName>
</protein>
<dbReference type="Proteomes" id="UP001549036">
    <property type="component" value="Unassembled WGS sequence"/>
</dbReference>
<gene>
    <name evidence="2" type="ORF">ABID26_004706</name>
</gene>
<feature type="region of interest" description="Disordered" evidence="1">
    <location>
        <begin position="1"/>
        <end position="29"/>
    </location>
</feature>
<organism evidence="2 3">
    <name type="scientific">Mesorhizobium shonense</name>
    <dbReference type="NCBI Taxonomy" id="1209948"/>
    <lineage>
        <taxon>Bacteria</taxon>
        <taxon>Pseudomonadati</taxon>
        <taxon>Pseudomonadota</taxon>
        <taxon>Alphaproteobacteria</taxon>
        <taxon>Hyphomicrobiales</taxon>
        <taxon>Phyllobacteriaceae</taxon>
        <taxon>Mesorhizobium</taxon>
    </lineage>
</organism>
<reference evidence="2 3" key="1">
    <citation type="submission" date="2024-06" db="EMBL/GenBank/DDBJ databases">
        <title>Genomic Encyclopedia of Type Strains, Phase IV (KMG-IV): sequencing the most valuable type-strain genomes for metagenomic binning, comparative biology and taxonomic classification.</title>
        <authorList>
            <person name="Goeker M."/>
        </authorList>
    </citation>
    <scope>NUCLEOTIDE SEQUENCE [LARGE SCALE GENOMIC DNA]</scope>
    <source>
        <strain evidence="2 3">DSM 29846</strain>
    </source>
</reference>
<evidence type="ECO:0000256" key="1">
    <source>
        <dbReference type="SAM" id="MobiDB-lite"/>
    </source>
</evidence>
<dbReference type="RefSeq" id="WP_127409947.1">
    <property type="nucleotide sequence ID" value="NZ_JBEPLM010000009.1"/>
</dbReference>
<keyword evidence="3" id="KW-1185">Reference proteome</keyword>